<dbReference type="Proteomes" id="UP000030758">
    <property type="component" value="Unassembled WGS sequence"/>
</dbReference>
<evidence type="ECO:0000256" key="6">
    <source>
        <dbReference type="PROSITE-ProRule" id="PRU00221"/>
    </source>
</evidence>
<dbReference type="PROSITE" id="PS50082">
    <property type="entry name" value="WD_REPEATS_2"/>
    <property type="match status" value="1"/>
</dbReference>
<keyword evidence="3 6" id="KW-0853">WD repeat</keyword>
<dbReference type="PANTHER" id="PTHR19861:SF0">
    <property type="entry name" value="WD REPEAT-CONTAINING PROTEIN 82"/>
    <property type="match status" value="1"/>
</dbReference>
<dbReference type="SUPFAM" id="SSF50978">
    <property type="entry name" value="WD40 repeat-like"/>
    <property type="match status" value="1"/>
</dbReference>
<dbReference type="InterPro" id="IPR015943">
    <property type="entry name" value="WD40/YVTN_repeat-like_dom_sf"/>
</dbReference>
<keyword evidence="5" id="KW-0539">Nucleus</keyword>
<dbReference type="PROSITE" id="PS50294">
    <property type="entry name" value="WD_REPEATS_REGION"/>
    <property type="match status" value="1"/>
</dbReference>
<evidence type="ECO:0000256" key="2">
    <source>
        <dbReference type="ARBA" id="ARBA00005616"/>
    </source>
</evidence>
<organism evidence="7">
    <name type="scientific">Trichuris suis</name>
    <name type="common">pig whipworm</name>
    <dbReference type="NCBI Taxonomy" id="68888"/>
    <lineage>
        <taxon>Eukaryota</taxon>
        <taxon>Metazoa</taxon>
        <taxon>Ecdysozoa</taxon>
        <taxon>Nematoda</taxon>
        <taxon>Enoplea</taxon>
        <taxon>Dorylaimia</taxon>
        <taxon>Trichinellida</taxon>
        <taxon>Trichuridae</taxon>
        <taxon>Trichuris</taxon>
    </lineage>
</organism>
<dbReference type="AlphaFoldDB" id="A0A085NSX2"/>
<evidence type="ECO:0000313" key="7">
    <source>
        <dbReference type="EMBL" id="KFD72568.1"/>
    </source>
</evidence>
<gene>
    <name evidence="7" type="ORF">M514_03992</name>
</gene>
<dbReference type="InterPro" id="IPR019775">
    <property type="entry name" value="WD40_repeat_CS"/>
</dbReference>
<feature type="repeat" description="WD" evidence="6">
    <location>
        <begin position="176"/>
        <end position="210"/>
    </location>
</feature>
<proteinExistence type="inferred from homology"/>
<sequence length="393" mass="43722">MQLVQLNCCHFVLFAFAEQLGKNFLVRNEFRASTCEYFSDYNKPLGNRRCGMESYFLQERVNITTELLRNLRLIKIESCVRGNVSDFGFSRDGLLLASTSTEDTLTIYHCKSGNLANLMMSIRAISSHHSVFTNKLYGTGRVVFNRDATCCLHSATKSGHGLHLLSIETTSYQGAYEGHTDKVTNLDISPVEDLVVSCSLDNTVRFWDFRVAGHVGKVDAAGKPAACFDPLGNILAVVFNTQTLLLFDIRSYGRNNLLRYPLPTQSDGWASVKFSPNGKFVLLSSFGRLLCQAVLKTGQVVHSITERANEETEALEAFYSPDGNFLISGTGDGHVCFFHQSNAVLASEVAHDTTFPVKRVQFNPKYCMLAASCSGMNFWIPQRCVKDSDEDDD</sequence>
<dbReference type="InterPro" id="IPR036322">
    <property type="entry name" value="WD40_repeat_dom_sf"/>
</dbReference>
<name>A0A085NSX2_9BILA</name>
<evidence type="ECO:0000256" key="1">
    <source>
        <dbReference type="ARBA" id="ARBA00004123"/>
    </source>
</evidence>
<dbReference type="GO" id="GO:0048188">
    <property type="term" value="C:Set1C/COMPASS complex"/>
    <property type="evidence" value="ECO:0007669"/>
    <property type="project" value="TreeGrafter"/>
</dbReference>
<comment type="similarity">
    <text evidence="2">Belongs to the WD repeat SWD2 family.</text>
</comment>
<evidence type="ECO:0000256" key="3">
    <source>
        <dbReference type="ARBA" id="ARBA00022574"/>
    </source>
</evidence>
<dbReference type="Gene3D" id="2.130.10.10">
    <property type="entry name" value="YVTN repeat-like/Quinoprotein amine dehydrogenase"/>
    <property type="match status" value="1"/>
</dbReference>
<dbReference type="GO" id="GO:0003682">
    <property type="term" value="F:chromatin binding"/>
    <property type="evidence" value="ECO:0007669"/>
    <property type="project" value="TreeGrafter"/>
</dbReference>
<dbReference type="PROSITE" id="PS00678">
    <property type="entry name" value="WD_REPEATS_1"/>
    <property type="match status" value="1"/>
</dbReference>
<reference evidence="7" key="1">
    <citation type="journal article" date="2014" name="Nat. Genet.">
        <title>Genome and transcriptome of the porcine whipworm Trichuris suis.</title>
        <authorList>
            <person name="Jex A.R."/>
            <person name="Nejsum P."/>
            <person name="Schwarz E.M."/>
            <person name="Hu L."/>
            <person name="Young N.D."/>
            <person name="Hall R.S."/>
            <person name="Korhonen P.K."/>
            <person name="Liao S."/>
            <person name="Thamsborg S."/>
            <person name="Xia J."/>
            <person name="Xu P."/>
            <person name="Wang S."/>
            <person name="Scheerlinck J.P."/>
            <person name="Hofmann A."/>
            <person name="Sternberg P.W."/>
            <person name="Wang J."/>
            <person name="Gasser R.B."/>
        </authorList>
    </citation>
    <scope>NUCLEOTIDE SEQUENCE [LARGE SCALE GENOMIC DNA]</scope>
    <source>
        <strain evidence="7">DCEP-RM93F</strain>
    </source>
</reference>
<dbReference type="GO" id="GO:0016070">
    <property type="term" value="P:RNA metabolic process"/>
    <property type="evidence" value="ECO:0007669"/>
    <property type="project" value="UniProtKB-ARBA"/>
</dbReference>
<dbReference type="SMART" id="SM00320">
    <property type="entry name" value="WD40"/>
    <property type="match status" value="3"/>
</dbReference>
<evidence type="ECO:0000256" key="5">
    <source>
        <dbReference type="ARBA" id="ARBA00023242"/>
    </source>
</evidence>
<protein>
    <submittedName>
        <fullName evidence="7">Uncharacterized protein</fullName>
    </submittedName>
</protein>
<dbReference type="Pfam" id="PF00400">
    <property type="entry name" value="WD40"/>
    <property type="match status" value="2"/>
</dbReference>
<evidence type="ECO:0000256" key="4">
    <source>
        <dbReference type="ARBA" id="ARBA00022737"/>
    </source>
</evidence>
<dbReference type="InterPro" id="IPR001680">
    <property type="entry name" value="WD40_rpt"/>
</dbReference>
<dbReference type="PANTHER" id="PTHR19861">
    <property type="entry name" value="WD40 REPEAT PROTEIN SWD2"/>
    <property type="match status" value="1"/>
</dbReference>
<comment type="subcellular location">
    <subcellularLocation>
        <location evidence="1">Nucleus</location>
    </subcellularLocation>
</comment>
<dbReference type="InterPro" id="IPR037867">
    <property type="entry name" value="Swd2/WDR82"/>
</dbReference>
<accession>A0A085NSX2</accession>
<keyword evidence="4" id="KW-0677">Repeat</keyword>
<dbReference type="EMBL" id="KL367477">
    <property type="protein sequence ID" value="KFD72568.1"/>
    <property type="molecule type" value="Genomic_DNA"/>
</dbReference>